<dbReference type="EMBL" id="JABSTV010001245">
    <property type="protein sequence ID" value="KAH7982034.1"/>
    <property type="molecule type" value="Genomic_DNA"/>
</dbReference>
<name>A0A9D4QGS0_RHISA</name>
<evidence type="ECO:0008006" key="3">
    <source>
        <dbReference type="Google" id="ProtNLM"/>
    </source>
</evidence>
<evidence type="ECO:0000313" key="2">
    <source>
        <dbReference type="Proteomes" id="UP000821837"/>
    </source>
</evidence>
<dbReference type="PANTHER" id="PTHR31635:SF196">
    <property type="entry name" value="REVERSE TRANSCRIPTASE DOMAIN-CONTAINING PROTEIN-RELATED"/>
    <property type="match status" value="1"/>
</dbReference>
<organism evidence="1 2">
    <name type="scientific">Rhipicephalus sanguineus</name>
    <name type="common">Brown dog tick</name>
    <name type="synonym">Ixodes sanguineus</name>
    <dbReference type="NCBI Taxonomy" id="34632"/>
    <lineage>
        <taxon>Eukaryota</taxon>
        <taxon>Metazoa</taxon>
        <taxon>Ecdysozoa</taxon>
        <taxon>Arthropoda</taxon>
        <taxon>Chelicerata</taxon>
        <taxon>Arachnida</taxon>
        <taxon>Acari</taxon>
        <taxon>Parasitiformes</taxon>
        <taxon>Ixodida</taxon>
        <taxon>Ixodoidea</taxon>
        <taxon>Ixodidae</taxon>
        <taxon>Rhipicephalinae</taxon>
        <taxon>Rhipicephalus</taxon>
        <taxon>Rhipicephalus</taxon>
    </lineage>
</organism>
<sequence>MTPLVWDTLKEAWKSILQEEGRARKRRLTDQMNELLRRMRIVRGAETLTACTRDYLDCLVASYARLLKKKTRKPVKAAGQSFEPPELVVNEVCGNGGVQIAEAKRPDGSVTTDPNELEAIFRNYFRAQFQATDSGDAVPSAQRMHELCKHLQRPAEEEFTTLCGEAVMDELVVAIRNMPPNSAPGVDGFSAGFYATFLDILGEALLSLLNLTLVQHERPDSFGAGRIALLLKDGAPPNDPSSWRPITLLNVDYKILVSILNNRIRIYLPDIISPIQSCAVPG</sequence>
<dbReference type="AlphaFoldDB" id="A0A9D4QGS0"/>
<reference evidence="1" key="2">
    <citation type="submission" date="2021-09" db="EMBL/GenBank/DDBJ databases">
        <authorList>
            <person name="Jia N."/>
            <person name="Wang J."/>
            <person name="Shi W."/>
            <person name="Du L."/>
            <person name="Sun Y."/>
            <person name="Zhan W."/>
            <person name="Jiang J."/>
            <person name="Wang Q."/>
            <person name="Zhang B."/>
            <person name="Ji P."/>
            <person name="Sakyi L.B."/>
            <person name="Cui X."/>
            <person name="Yuan T."/>
            <person name="Jiang B."/>
            <person name="Yang W."/>
            <person name="Lam T.T.-Y."/>
            <person name="Chang Q."/>
            <person name="Ding S."/>
            <person name="Wang X."/>
            <person name="Zhu J."/>
            <person name="Ruan X."/>
            <person name="Zhao L."/>
            <person name="Wei J."/>
            <person name="Que T."/>
            <person name="Du C."/>
            <person name="Cheng J."/>
            <person name="Dai P."/>
            <person name="Han X."/>
            <person name="Huang E."/>
            <person name="Gao Y."/>
            <person name="Liu J."/>
            <person name="Shao H."/>
            <person name="Ye R."/>
            <person name="Li L."/>
            <person name="Wei W."/>
            <person name="Wang X."/>
            <person name="Wang C."/>
            <person name="Huo Q."/>
            <person name="Li W."/>
            <person name="Guo W."/>
            <person name="Chen H."/>
            <person name="Chen S."/>
            <person name="Zhou L."/>
            <person name="Zhou L."/>
            <person name="Ni X."/>
            <person name="Tian J."/>
            <person name="Zhou Y."/>
            <person name="Sheng Y."/>
            <person name="Liu T."/>
            <person name="Pan Y."/>
            <person name="Xia L."/>
            <person name="Li J."/>
            <person name="Zhao F."/>
            <person name="Cao W."/>
        </authorList>
    </citation>
    <scope>NUCLEOTIDE SEQUENCE</scope>
    <source>
        <strain evidence="1">Rsan-2018</strain>
        <tissue evidence="1">Larvae</tissue>
    </source>
</reference>
<dbReference type="PANTHER" id="PTHR31635">
    <property type="entry name" value="REVERSE TRANSCRIPTASE DOMAIN-CONTAINING PROTEIN-RELATED"/>
    <property type="match status" value="1"/>
</dbReference>
<keyword evidence="2" id="KW-1185">Reference proteome</keyword>
<accession>A0A9D4QGS0</accession>
<evidence type="ECO:0000313" key="1">
    <source>
        <dbReference type="EMBL" id="KAH7982034.1"/>
    </source>
</evidence>
<gene>
    <name evidence="1" type="ORF">HPB52_002683</name>
</gene>
<dbReference type="Proteomes" id="UP000821837">
    <property type="component" value="Chromosome 1"/>
</dbReference>
<proteinExistence type="predicted"/>
<reference evidence="1" key="1">
    <citation type="journal article" date="2020" name="Cell">
        <title>Large-Scale Comparative Analyses of Tick Genomes Elucidate Their Genetic Diversity and Vector Capacities.</title>
        <authorList>
            <consortium name="Tick Genome and Microbiome Consortium (TIGMIC)"/>
            <person name="Jia N."/>
            <person name="Wang J."/>
            <person name="Shi W."/>
            <person name="Du L."/>
            <person name="Sun Y."/>
            <person name="Zhan W."/>
            <person name="Jiang J.F."/>
            <person name="Wang Q."/>
            <person name="Zhang B."/>
            <person name="Ji P."/>
            <person name="Bell-Sakyi L."/>
            <person name="Cui X.M."/>
            <person name="Yuan T.T."/>
            <person name="Jiang B.G."/>
            <person name="Yang W.F."/>
            <person name="Lam T.T."/>
            <person name="Chang Q.C."/>
            <person name="Ding S.J."/>
            <person name="Wang X.J."/>
            <person name="Zhu J.G."/>
            <person name="Ruan X.D."/>
            <person name="Zhao L."/>
            <person name="Wei J.T."/>
            <person name="Ye R.Z."/>
            <person name="Que T.C."/>
            <person name="Du C.H."/>
            <person name="Zhou Y.H."/>
            <person name="Cheng J.X."/>
            <person name="Dai P.F."/>
            <person name="Guo W.B."/>
            <person name="Han X.H."/>
            <person name="Huang E.J."/>
            <person name="Li L.F."/>
            <person name="Wei W."/>
            <person name="Gao Y.C."/>
            <person name="Liu J.Z."/>
            <person name="Shao H.Z."/>
            <person name="Wang X."/>
            <person name="Wang C.C."/>
            <person name="Yang T.C."/>
            <person name="Huo Q.B."/>
            <person name="Li W."/>
            <person name="Chen H.Y."/>
            <person name="Chen S.E."/>
            <person name="Zhou L.G."/>
            <person name="Ni X.B."/>
            <person name="Tian J.H."/>
            <person name="Sheng Y."/>
            <person name="Liu T."/>
            <person name="Pan Y.S."/>
            <person name="Xia L.Y."/>
            <person name="Li J."/>
            <person name="Zhao F."/>
            <person name="Cao W.C."/>
        </authorList>
    </citation>
    <scope>NUCLEOTIDE SEQUENCE</scope>
    <source>
        <strain evidence="1">Rsan-2018</strain>
    </source>
</reference>
<protein>
    <recommendedName>
        <fullName evidence="3">Tick transposon</fullName>
    </recommendedName>
</protein>
<comment type="caution">
    <text evidence="1">The sequence shown here is derived from an EMBL/GenBank/DDBJ whole genome shotgun (WGS) entry which is preliminary data.</text>
</comment>